<evidence type="ECO:0000256" key="1">
    <source>
        <dbReference type="SAM" id="MobiDB-lite"/>
    </source>
</evidence>
<keyword evidence="2" id="KW-0472">Membrane</keyword>
<dbReference type="Proteomes" id="UP000786811">
    <property type="component" value="Unassembled WGS sequence"/>
</dbReference>
<dbReference type="OrthoDB" id="8184047at2759"/>
<keyword evidence="2" id="KW-1133">Transmembrane helix</keyword>
<dbReference type="PANTHER" id="PTHR46579">
    <property type="entry name" value="F5/8 TYPE C DOMAIN-CONTAINING PROTEIN-RELATED"/>
    <property type="match status" value="1"/>
</dbReference>
<evidence type="ECO:0000256" key="2">
    <source>
        <dbReference type="SAM" id="Phobius"/>
    </source>
</evidence>
<name>A0A8J2H4Z7_COTCN</name>
<accession>A0A8J2H4Z7</accession>
<protein>
    <submittedName>
        <fullName evidence="3">Uncharacterized protein</fullName>
    </submittedName>
</protein>
<keyword evidence="2" id="KW-0812">Transmembrane</keyword>
<feature type="compositionally biased region" description="Acidic residues" evidence="1">
    <location>
        <begin position="41"/>
        <end position="57"/>
    </location>
</feature>
<gene>
    <name evidence="3" type="ORF">HICCMSTLAB_LOCUS465</name>
</gene>
<proteinExistence type="predicted"/>
<dbReference type="EMBL" id="CAJNRD030001114">
    <property type="protein sequence ID" value="CAG5073522.1"/>
    <property type="molecule type" value="Genomic_DNA"/>
</dbReference>
<evidence type="ECO:0000313" key="3">
    <source>
        <dbReference type="EMBL" id="CAG5073522.1"/>
    </source>
</evidence>
<dbReference type="AlphaFoldDB" id="A0A8J2H4Z7"/>
<organism evidence="3 4">
    <name type="scientific">Cotesia congregata</name>
    <name type="common">Parasitoid wasp</name>
    <name type="synonym">Apanteles congregatus</name>
    <dbReference type="NCBI Taxonomy" id="51543"/>
    <lineage>
        <taxon>Eukaryota</taxon>
        <taxon>Metazoa</taxon>
        <taxon>Ecdysozoa</taxon>
        <taxon>Arthropoda</taxon>
        <taxon>Hexapoda</taxon>
        <taxon>Insecta</taxon>
        <taxon>Pterygota</taxon>
        <taxon>Neoptera</taxon>
        <taxon>Endopterygota</taxon>
        <taxon>Hymenoptera</taxon>
        <taxon>Apocrita</taxon>
        <taxon>Ichneumonoidea</taxon>
        <taxon>Braconidae</taxon>
        <taxon>Microgastrinae</taxon>
        <taxon>Cotesia</taxon>
    </lineage>
</organism>
<feature type="compositionally biased region" description="Low complexity" evidence="1">
    <location>
        <begin position="14"/>
        <end position="23"/>
    </location>
</feature>
<feature type="region of interest" description="Disordered" evidence="1">
    <location>
        <begin position="13"/>
        <end position="62"/>
    </location>
</feature>
<feature type="transmembrane region" description="Helical" evidence="2">
    <location>
        <begin position="342"/>
        <end position="361"/>
    </location>
</feature>
<evidence type="ECO:0000313" key="4">
    <source>
        <dbReference type="Proteomes" id="UP000786811"/>
    </source>
</evidence>
<keyword evidence="4" id="KW-1185">Reference proteome</keyword>
<reference evidence="3" key="1">
    <citation type="submission" date="2021-04" db="EMBL/GenBank/DDBJ databases">
        <authorList>
            <person name="Chebbi M.A.C M."/>
        </authorList>
    </citation>
    <scope>NUCLEOTIDE SEQUENCE</scope>
</reference>
<dbReference type="PANTHER" id="PTHR46579:SF1">
    <property type="entry name" value="F5_8 TYPE C DOMAIN-CONTAINING PROTEIN"/>
    <property type="match status" value="1"/>
</dbReference>
<comment type="caution">
    <text evidence="3">The sequence shown here is derived from an EMBL/GenBank/DDBJ whole genome shotgun (WGS) entry which is preliminary data.</text>
</comment>
<sequence length="666" mass="77462">MKREMCMASDNFFNVDDCNNSSGDSDDDTDVDSWHSAYDSTDSEEESDSDSDNEEINDNLNSPLFNGSPVTLGESVLSLLMLNKFLSSRNNISFTWNTDGIDLYKSSKFSIWPFYLVINVLPFNVRSQLKNVLIGGFWFGPTKPKANLFMDAFRQSINTIYQGFFVKIPNYQNMIKVRGVIICGTCDLPAKACFLNMKGHTATYGCCKCKIQTKKEGGVRVFPYENQLNLRTSEETIQQGEQALETGEPIEGVKGPTTLSKIVHDFIVATSIDSMHCIFAGVCKQLMRLWFDSEFTKCSFSLRNHINYVDEKIRSINPPSFTHRLPRKISDYKYWKASEMKYWLLYYSLIILYPIMPTAYYQHHKLLVQGITYLSQHKISKSMIEAASQCLNQYVERFQDLYGLRHMTCNLHQLRHLPDAVNKFGPERVTSCFQFENLNGLLRCLANGTRYAQLQISKVLSIFFNIAELKMTQLRPESEITNFCTYLEKNTRQRRKLQYIRENVAIIGKITRAIQMPENLVDILEEFGLQNYHDYYFFHRLFKNRVVFDSKSYERKRKTISNVVKYYFNGELKTGIVETFIKACRCNLRDCEWGNCDSNSDYYAILVKCYVLDDEVLDLILICEKSHDQMIAVNIYRLERVCYFIERSEDPNTFYVVDPVNNVEFY</sequence>